<comment type="caution">
    <text evidence="2">The sequence shown here is derived from an EMBL/GenBank/DDBJ whole genome shotgun (WGS) entry which is preliminary data.</text>
</comment>
<gene>
    <name evidence="2" type="ORF">HNQ88_001759</name>
</gene>
<dbReference type="Pfam" id="PF25589">
    <property type="entry name" value="DUF7935"/>
    <property type="match status" value="1"/>
</dbReference>
<evidence type="ECO:0008006" key="4">
    <source>
        <dbReference type="Google" id="ProtNLM"/>
    </source>
</evidence>
<evidence type="ECO:0000313" key="3">
    <source>
        <dbReference type="Proteomes" id="UP001185092"/>
    </source>
</evidence>
<dbReference type="RefSeq" id="WP_309938228.1">
    <property type="nucleotide sequence ID" value="NZ_AP025305.1"/>
</dbReference>
<feature type="transmembrane region" description="Helical" evidence="1">
    <location>
        <begin position="6"/>
        <end position="25"/>
    </location>
</feature>
<name>A0AAE4BSS1_9BACT</name>
<sequence>METALDIIKTIIPAAIVVYAMYLTVKQFLNKDFEKKLADLKIKSTEQVITNRLQAYERMCLYLERISPSNIISRSNKPNMSVQELQFALINDIREEFNYNLSQQLYISDEAWEAIRNVTEEVILEINHSGQSLDKKASGIELAKKLIENWTSKEIDPIHQVLMAVKAEVRTIF</sequence>
<dbReference type="InterPro" id="IPR057695">
    <property type="entry name" value="DUF7935"/>
</dbReference>
<keyword evidence="1" id="KW-0812">Transmembrane</keyword>
<dbReference type="AlphaFoldDB" id="A0AAE4BSS1"/>
<reference evidence="2" key="1">
    <citation type="submission" date="2023-07" db="EMBL/GenBank/DDBJ databases">
        <title>Genomic Encyclopedia of Type Strains, Phase IV (KMG-IV): sequencing the most valuable type-strain genomes for metagenomic binning, comparative biology and taxonomic classification.</title>
        <authorList>
            <person name="Goeker M."/>
        </authorList>
    </citation>
    <scope>NUCLEOTIDE SEQUENCE</scope>
    <source>
        <strain evidence="2">DSM 26174</strain>
    </source>
</reference>
<dbReference type="Proteomes" id="UP001185092">
    <property type="component" value="Unassembled WGS sequence"/>
</dbReference>
<keyword evidence="1" id="KW-1133">Transmembrane helix</keyword>
<keyword evidence="1" id="KW-0472">Membrane</keyword>
<evidence type="ECO:0000256" key="1">
    <source>
        <dbReference type="SAM" id="Phobius"/>
    </source>
</evidence>
<organism evidence="2 3">
    <name type="scientific">Aureibacter tunicatorum</name>
    <dbReference type="NCBI Taxonomy" id="866807"/>
    <lineage>
        <taxon>Bacteria</taxon>
        <taxon>Pseudomonadati</taxon>
        <taxon>Bacteroidota</taxon>
        <taxon>Cytophagia</taxon>
        <taxon>Cytophagales</taxon>
        <taxon>Persicobacteraceae</taxon>
        <taxon>Aureibacter</taxon>
    </lineage>
</organism>
<protein>
    <recommendedName>
        <fullName evidence="4">DUF4760 domain-containing protein</fullName>
    </recommendedName>
</protein>
<proteinExistence type="predicted"/>
<keyword evidence="3" id="KW-1185">Reference proteome</keyword>
<evidence type="ECO:0000313" key="2">
    <source>
        <dbReference type="EMBL" id="MDR6238722.1"/>
    </source>
</evidence>
<dbReference type="EMBL" id="JAVDQD010000002">
    <property type="protein sequence ID" value="MDR6238722.1"/>
    <property type="molecule type" value="Genomic_DNA"/>
</dbReference>
<accession>A0AAE4BSS1</accession>